<dbReference type="GO" id="GO:0005524">
    <property type="term" value="F:ATP binding"/>
    <property type="evidence" value="ECO:0007669"/>
    <property type="project" value="InterPro"/>
</dbReference>
<keyword evidence="3" id="KW-0472">Membrane</keyword>
<evidence type="ECO:0000256" key="1">
    <source>
        <dbReference type="ARBA" id="ARBA00023170"/>
    </source>
</evidence>
<evidence type="ECO:0000313" key="6">
    <source>
        <dbReference type="Proteomes" id="UP000188342"/>
    </source>
</evidence>
<dbReference type="Proteomes" id="UP000188342">
    <property type="component" value="Unassembled WGS sequence"/>
</dbReference>
<feature type="domain" description="Protein kinase" evidence="4">
    <location>
        <begin position="114"/>
        <end position="389"/>
    </location>
</feature>
<feature type="compositionally biased region" description="Low complexity" evidence="2">
    <location>
        <begin position="50"/>
        <end position="69"/>
    </location>
</feature>
<dbReference type="SUPFAM" id="SSF49785">
    <property type="entry name" value="Galactose-binding domain-like"/>
    <property type="match status" value="1"/>
</dbReference>
<evidence type="ECO:0000256" key="3">
    <source>
        <dbReference type="SAM" id="Phobius"/>
    </source>
</evidence>
<feature type="transmembrane region" description="Helical" evidence="3">
    <location>
        <begin position="476"/>
        <end position="497"/>
    </location>
</feature>
<protein>
    <recommendedName>
        <fullName evidence="4">Protein kinase domain-containing protein</fullName>
    </recommendedName>
</protein>
<keyword evidence="3" id="KW-1133">Transmembrane helix</keyword>
<dbReference type="CDD" id="cd13973">
    <property type="entry name" value="PK_MviN-like"/>
    <property type="match status" value="1"/>
</dbReference>
<dbReference type="Gene3D" id="1.10.510.10">
    <property type="entry name" value="Transferase(Phosphotransferase) domain 1"/>
    <property type="match status" value="1"/>
</dbReference>
<proteinExistence type="predicted"/>
<dbReference type="SUPFAM" id="SSF56112">
    <property type="entry name" value="Protein kinase-like (PK-like)"/>
    <property type="match status" value="1"/>
</dbReference>
<gene>
    <name evidence="5" type="ORF">FM114_06185</name>
</gene>
<evidence type="ECO:0000313" key="5">
    <source>
        <dbReference type="EMBL" id="SJN28464.1"/>
    </source>
</evidence>
<dbReference type="AlphaFoldDB" id="A0A1R4J974"/>
<dbReference type="STRING" id="1255658.FM114_06185"/>
<evidence type="ECO:0000256" key="2">
    <source>
        <dbReference type="SAM" id="MobiDB-lite"/>
    </source>
</evidence>
<dbReference type="EMBL" id="FUKQ01000024">
    <property type="protein sequence ID" value="SJN28464.1"/>
    <property type="molecule type" value="Genomic_DNA"/>
</dbReference>
<keyword evidence="3" id="KW-0812">Transmembrane</keyword>
<dbReference type="Gene3D" id="2.60.120.260">
    <property type="entry name" value="Galactose-binding domain-like"/>
    <property type="match status" value="1"/>
</dbReference>
<dbReference type="InterPro" id="IPR011009">
    <property type="entry name" value="Kinase-like_dom_sf"/>
</dbReference>
<reference evidence="5 6" key="1">
    <citation type="submission" date="2017-02" db="EMBL/GenBank/DDBJ databases">
        <authorList>
            <person name="Peterson S.W."/>
        </authorList>
    </citation>
    <scope>NUCLEOTIDE SEQUENCE [LARGE SCALE GENOMIC DNA]</scope>
    <source>
        <strain evidence="5 6">LSP_Lj1</strain>
    </source>
</reference>
<dbReference type="InterPro" id="IPR008979">
    <property type="entry name" value="Galactose-bd-like_sf"/>
</dbReference>
<keyword evidence="1" id="KW-0675">Receptor</keyword>
<keyword evidence="6" id="KW-1185">Reference proteome</keyword>
<dbReference type="Gene3D" id="3.30.200.20">
    <property type="entry name" value="Phosphorylase Kinase, domain 1"/>
    <property type="match status" value="1"/>
</dbReference>
<dbReference type="GO" id="GO:0004672">
    <property type="term" value="F:protein kinase activity"/>
    <property type="evidence" value="ECO:0007669"/>
    <property type="project" value="InterPro"/>
</dbReference>
<evidence type="ECO:0000259" key="4">
    <source>
        <dbReference type="PROSITE" id="PS50011"/>
    </source>
</evidence>
<name>A0A1R4J974_9ACTN</name>
<organism evidence="5 6">
    <name type="scientific">Luteococcus japonicus LSP_Lj1</name>
    <dbReference type="NCBI Taxonomy" id="1255658"/>
    <lineage>
        <taxon>Bacteria</taxon>
        <taxon>Bacillati</taxon>
        <taxon>Actinomycetota</taxon>
        <taxon>Actinomycetes</taxon>
        <taxon>Propionibacteriales</taxon>
        <taxon>Propionibacteriaceae</taxon>
        <taxon>Luteococcus</taxon>
    </lineage>
</organism>
<feature type="region of interest" description="Disordered" evidence="2">
    <location>
        <begin position="407"/>
        <end position="471"/>
    </location>
</feature>
<feature type="region of interest" description="Disordered" evidence="2">
    <location>
        <begin position="1"/>
        <end position="103"/>
    </location>
</feature>
<dbReference type="PROSITE" id="PS50011">
    <property type="entry name" value="PROTEIN_KINASE_DOM"/>
    <property type="match status" value="1"/>
</dbReference>
<sequence length="669" mass="70768">MTGTTGDGDVMDDKPIHGGEPLPDDAPTTMMDDATRLLNPSTSSGDEAETAPPAAEPTPTADHTPTTEPVEATDTPDPMSDTLHPAMATSEPEGEPADRPTATVSAGDVYAGRYRLEQQLAQRGGTLTWRAFDQKLSRSVLVHVLAADDPRTPDVLDAARKAAFATDSRFLRVLDAVVGENPGEPSLVVCEFAPGESVEKLLRQGPLSALEAAWVARELADAMQSMHAEGLFHQRINPDTVIITATGNVKIVGFLIEAAMYPDADEGTLAWSEREAADVIAIGKVLYASLVTRWPTAREQLLGDDGEPRRSWGLPAAPVDGRGWLTPRQVRSGVSPALDIICDQILSDAPRHNEMPLRTANQITHALSKVLGTADGAADLERRMRYPVVPAEDSEAVWETTGQMAVQDPMTSTDPFTPVPRPDGQASHGQRSHGATTATPAHAVAAASPATPSAPPPRPRPRAAAARSSRPPRRRWLTILVALVALVLLISLIRVAMHKDDSGGGLLGGDEAGQVLQVASVADFDPEGDGGNGQENPDQAKLATDGNPATAWTSVVYLNDAKLGKLKPGVGLVVDLGERKKVGTVKLTLKGSPTAVQLRVPKDSATDKAPTGSQKDWTTVASLPSAGTSVELKPEQSVESRYLLVYVTSLPKVSGNKYQAGIAEIEVQS</sequence>
<feature type="compositionally biased region" description="Low complexity" evidence="2">
    <location>
        <begin position="435"/>
        <end position="451"/>
    </location>
</feature>
<accession>A0A1R4J974</accession>
<dbReference type="InterPro" id="IPR000719">
    <property type="entry name" value="Prot_kinase_dom"/>
</dbReference>